<sequence length="218" mass="25143">MFQGYGLTIFGKRISRVFVGKDTEPYIIHHDLLSASSDFFDKALNGRFKESGGDVYLPKQKSETFDAYQRWLYSGKIDMSGQTLSKALWLSCQYYLLGDTIQDEGFRNAAIDNILDHVASSQIFPADLSYVQKVYHSTAKGSILRKLVVDFWLFGSDPGWFDKFEDQGFQGEFPSEFWFEVSRGLVKQRVEKSQAPSLYPWVSNRCQYHHHKKTLKCT</sequence>
<evidence type="ECO:0000313" key="3">
    <source>
        <dbReference type="Proteomes" id="UP000298493"/>
    </source>
</evidence>
<evidence type="ECO:0000313" key="2">
    <source>
        <dbReference type="EMBL" id="TID18831.1"/>
    </source>
</evidence>
<dbReference type="PANTHER" id="PTHR47843">
    <property type="entry name" value="BTB DOMAIN-CONTAINING PROTEIN-RELATED"/>
    <property type="match status" value="1"/>
</dbReference>
<dbReference type="CDD" id="cd18186">
    <property type="entry name" value="BTB_POZ_ZBTB_KLHL-like"/>
    <property type="match status" value="1"/>
</dbReference>
<dbReference type="STRING" id="86259.A0A4Z1PB54"/>
<comment type="caution">
    <text evidence="2">The sequence shown here is derived from an EMBL/GenBank/DDBJ whole genome shotgun (WGS) entry which is preliminary data.</text>
</comment>
<reference evidence="2 3" key="1">
    <citation type="submission" date="2019-04" db="EMBL/GenBank/DDBJ databases">
        <title>High contiguity whole genome sequence and gene annotation resource for two Venturia nashicola isolates.</title>
        <authorList>
            <person name="Prokchorchik M."/>
            <person name="Won K."/>
            <person name="Lee Y."/>
            <person name="Choi E.D."/>
            <person name="Segonzac C."/>
            <person name="Sohn K.H."/>
        </authorList>
    </citation>
    <scope>NUCLEOTIDE SEQUENCE [LARGE SCALE GENOMIC DNA]</scope>
    <source>
        <strain evidence="2 3">PRI2</strain>
    </source>
</reference>
<dbReference type="PROSITE" id="PS50097">
    <property type="entry name" value="BTB"/>
    <property type="match status" value="1"/>
</dbReference>
<dbReference type="SUPFAM" id="SSF54695">
    <property type="entry name" value="POZ domain"/>
    <property type="match status" value="1"/>
</dbReference>
<protein>
    <recommendedName>
        <fullName evidence="1">BTB domain-containing protein</fullName>
    </recommendedName>
</protein>
<organism evidence="2 3">
    <name type="scientific">Venturia nashicola</name>
    <dbReference type="NCBI Taxonomy" id="86259"/>
    <lineage>
        <taxon>Eukaryota</taxon>
        <taxon>Fungi</taxon>
        <taxon>Dikarya</taxon>
        <taxon>Ascomycota</taxon>
        <taxon>Pezizomycotina</taxon>
        <taxon>Dothideomycetes</taxon>
        <taxon>Pleosporomycetidae</taxon>
        <taxon>Venturiales</taxon>
        <taxon>Venturiaceae</taxon>
        <taxon>Venturia</taxon>
    </lineage>
</organism>
<dbReference type="InterPro" id="IPR000210">
    <property type="entry name" value="BTB/POZ_dom"/>
</dbReference>
<accession>A0A4Z1PB54</accession>
<dbReference type="Gene3D" id="3.30.710.10">
    <property type="entry name" value="Potassium Channel Kv1.1, Chain A"/>
    <property type="match status" value="1"/>
</dbReference>
<dbReference type="InterPro" id="IPR011333">
    <property type="entry name" value="SKP1/BTB/POZ_sf"/>
</dbReference>
<feature type="domain" description="BTB" evidence="1">
    <location>
        <begin position="15"/>
        <end position="81"/>
    </location>
</feature>
<dbReference type="Pfam" id="PF00651">
    <property type="entry name" value="BTB"/>
    <property type="match status" value="1"/>
</dbReference>
<dbReference type="EMBL" id="SNSC02000013">
    <property type="protein sequence ID" value="TID18831.1"/>
    <property type="molecule type" value="Genomic_DNA"/>
</dbReference>
<name>A0A4Z1PB54_9PEZI</name>
<evidence type="ECO:0000259" key="1">
    <source>
        <dbReference type="PROSITE" id="PS50097"/>
    </source>
</evidence>
<dbReference type="Proteomes" id="UP000298493">
    <property type="component" value="Unassembled WGS sequence"/>
</dbReference>
<gene>
    <name evidence="2" type="ORF">E6O75_ATG05952</name>
</gene>
<proteinExistence type="predicted"/>
<dbReference type="PANTHER" id="PTHR47843:SF2">
    <property type="entry name" value="BTB DOMAIN-CONTAINING PROTEIN"/>
    <property type="match status" value="1"/>
</dbReference>
<keyword evidence="3" id="KW-1185">Reference proteome</keyword>
<dbReference type="AlphaFoldDB" id="A0A4Z1PB54"/>